<dbReference type="STRING" id="1231657.A0A1Y1Y8U6"/>
<dbReference type="InterPro" id="IPR045114">
    <property type="entry name" value="Csn12-like"/>
</dbReference>
<dbReference type="OrthoDB" id="5404651at2759"/>
<gene>
    <name evidence="1" type="ORF">BCR34DRAFT_579988</name>
</gene>
<dbReference type="GO" id="GO:0003723">
    <property type="term" value="F:RNA binding"/>
    <property type="evidence" value="ECO:0007669"/>
    <property type="project" value="InterPro"/>
</dbReference>
<organism evidence="1 2">
    <name type="scientific">Clohesyomyces aquaticus</name>
    <dbReference type="NCBI Taxonomy" id="1231657"/>
    <lineage>
        <taxon>Eukaryota</taxon>
        <taxon>Fungi</taxon>
        <taxon>Dikarya</taxon>
        <taxon>Ascomycota</taxon>
        <taxon>Pezizomycotina</taxon>
        <taxon>Dothideomycetes</taxon>
        <taxon>Pleosporomycetidae</taxon>
        <taxon>Pleosporales</taxon>
        <taxon>Lindgomycetaceae</taxon>
        <taxon>Clohesyomyces</taxon>
    </lineage>
</organism>
<evidence type="ECO:0000313" key="1">
    <source>
        <dbReference type="EMBL" id="ORX94417.1"/>
    </source>
</evidence>
<sequence length="567" mass="63970">MAGFGGNWTKKVLVEINATLKRRNSVRLQSILVIEPPFDEIYTQLINEIRQQYPVPHTEAEERLQPIIKEIVTDTHEEESGDGDDLGGIVPSWGSMVSFLSCWLLFLRDVDPSDLLKTYERLNELQTRANSALTHPTKGILILPTLIGYAKVFARVAIGLDKHPELIAHLVSASSSEEGRSETLPEKAANVIRQAFSTCLNDRYTVPGGVKSGRPDGKKIGIYRMANMCLKILFQCEKLDNCKQIFNNIYNSSPPLSIYPASDRVTYLYYLGRYHFSKDAFFPALLALQKAYDDCSKAPPYKHQRRLILIYLITVNLILGRFPSHELYSRPEAAGLRQRFEPITQAIRKGDLESFRRLTNLNHEFAPWFLQFRIFYQIENYCEVQLWRSLFRKVFLHFGELGASERAAPTLDLWKVLSAFHFYEKRALLPASMAQADGGPGKRHINFIFQQDKPLPSAGYVDPDFDGLDLKPEFLLPDIIEMESIASSLISQGFMNGFISHKQKRLAIIGARRAGSAVKAGWPNYWSVILGRSNDEVMGWRKDTMGSGGAFGPGSVVRLSGLKAAGE</sequence>
<comment type="caution">
    <text evidence="1">The sequence shown here is derived from an EMBL/GenBank/DDBJ whole genome shotgun (WGS) entry which is preliminary data.</text>
</comment>
<dbReference type="SMART" id="SM00753">
    <property type="entry name" value="PAM"/>
    <property type="match status" value="1"/>
</dbReference>
<dbReference type="PANTHER" id="PTHR12732:SF8">
    <property type="entry name" value="NUCLEAR MRNA EXPORT PROTEIN THP1"/>
    <property type="match status" value="1"/>
</dbReference>
<dbReference type="Proteomes" id="UP000193144">
    <property type="component" value="Unassembled WGS sequence"/>
</dbReference>
<dbReference type="EMBL" id="MCFA01000308">
    <property type="protein sequence ID" value="ORX94417.1"/>
    <property type="molecule type" value="Genomic_DNA"/>
</dbReference>
<dbReference type="PANTHER" id="PTHR12732">
    <property type="entry name" value="UNCHARACTERIZED PROTEASOME COMPONENT REGION PCI-CONTAINING"/>
    <property type="match status" value="1"/>
</dbReference>
<dbReference type="AlphaFoldDB" id="A0A1Y1Y8U6"/>
<reference evidence="1 2" key="1">
    <citation type="submission" date="2016-07" db="EMBL/GenBank/DDBJ databases">
        <title>Pervasive Adenine N6-methylation of Active Genes in Fungi.</title>
        <authorList>
            <consortium name="DOE Joint Genome Institute"/>
            <person name="Mondo S.J."/>
            <person name="Dannebaum R.O."/>
            <person name="Kuo R.C."/>
            <person name="Labutti K."/>
            <person name="Haridas S."/>
            <person name="Kuo A."/>
            <person name="Salamov A."/>
            <person name="Ahrendt S.R."/>
            <person name="Lipzen A."/>
            <person name="Sullivan W."/>
            <person name="Andreopoulos W.B."/>
            <person name="Clum A."/>
            <person name="Lindquist E."/>
            <person name="Daum C."/>
            <person name="Ramamoorthy G.K."/>
            <person name="Gryganskyi A."/>
            <person name="Culley D."/>
            <person name="Magnuson J.K."/>
            <person name="James T.Y."/>
            <person name="O'Malley M.A."/>
            <person name="Stajich J.E."/>
            <person name="Spatafora J.W."/>
            <person name="Visel A."/>
            <person name="Grigoriev I.V."/>
        </authorList>
    </citation>
    <scope>NUCLEOTIDE SEQUENCE [LARGE SCALE GENOMIC DNA]</scope>
    <source>
        <strain evidence="1 2">CBS 115471</strain>
    </source>
</reference>
<accession>A0A1Y1Y8U6</accession>
<evidence type="ECO:0008006" key="3">
    <source>
        <dbReference type="Google" id="ProtNLM"/>
    </source>
</evidence>
<protein>
    <recommendedName>
        <fullName evidence="3">PCI domain-containing protein</fullName>
    </recommendedName>
</protein>
<name>A0A1Y1Y8U6_9PLEO</name>
<dbReference type="GO" id="GO:0003690">
    <property type="term" value="F:double-stranded DNA binding"/>
    <property type="evidence" value="ECO:0007669"/>
    <property type="project" value="InterPro"/>
</dbReference>
<keyword evidence="2" id="KW-1185">Reference proteome</keyword>
<evidence type="ECO:0000313" key="2">
    <source>
        <dbReference type="Proteomes" id="UP000193144"/>
    </source>
</evidence>
<proteinExistence type="predicted"/>